<organism evidence="3 4">
    <name type="scientific">Hymenobacter cellulosivorans</name>
    <dbReference type="NCBI Taxonomy" id="2932249"/>
    <lineage>
        <taxon>Bacteria</taxon>
        <taxon>Pseudomonadati</taxon>
        <taxon>Bacteroidota</taxon>
        <taxon>Cytophagia</taxon>
        <taxon>Cytophagales</taxon>
        <taxon>Hymenobacteraceae</taxon>
        <taxon>Hymenobacter</taxon>
    </lineage>
</organism>
<dbReference type="PANTHER" id="PTHR35580:SF1">
    <property type="entry name" value="PHYTASE-LIKE DOMAIN-CONTAINING PROTEIN"/>
    <property type="match status" value="1"/>
</dbReference>
<reference evidence="3 4" key="1">
    <citation type="submission" date="2022-04" db="EMBL/GenBank/DDBJ databases">
        <title>Hymenobacter sp. isolated from the air.</title>
        <authorList>
            <person name="Won M."/>
            <person name="Lee C.-M."/>
            <person name="Woen H.-Y."/>
            <person name="Kwon S.-W."/>
        </authorList>
    </citation>
    <scope>NUCLEOTIDE SEQUENCE [LARGE SCALE GENOMIC DNA]</scope>
    <source>
        <strain evidence="4">5116 S-27</strain>
    </source>
</reference>
<evidence type="ECO:0000259" key="2">
    <source>
        <dbReference type="Pfam" id="PF18962"/>
    </source>
</evidence>
<feature type="signal peptide" evidence="1">
    <location>
        <begin position="1"/>
        <end position="20"/>
    </location>
</feature>
<gene>
    <name evidence="3" type="ORF">MUN80_24555</name>
</gene>
<dbReference type="SUPFAM" id="SSF101898">
    <property type="entry name" value="NHL repeat"/>
    <property type="match status" value="1"/>
</dbReference>
<keyword evidence="1" id="KW-0732">Signal</keyword>
<dbReference type="Proteomes" id="UP000831785">
    <property type="component" value="Chromosome"/>
</dbReference>
<sequence length="542" mass="57064">MKQLFLALTFFLLTAPAGLAQTPTWSWLRTVEGVNSVVDLAGSSTSQIYVTGLFDNRLQLGNRLLTSPGRCLYVARLNPNGQVTQTTQLNVSDDVLPTSLAVDRSGNCFVTGSFRGTLSYGRNSQLTSQSPDTDDVLLLKINPAGAVSWVQQVSGTAPDRNTVPSRGWSVAVDQGGNSFVTGSVSGTTVRFGNRSFSNRQNKAFLASYSPQGTVRWAKVWDAPADTYAPSTGRATAVDGAGNCYVSGSFFSTLTVDGTTLQPANSDSNLFLLRFDAAQGQLRWALAPAGSGDGRSLGTDAAGKVYLADSFSGSTTFGATTLTSTGSADIFVTRYTRQGQVEWATALGGPNYDFPTDIAVDKAAGRAYLTGSQANGQAFITQLQANGQVARTTLVGGPGSSTGSSLVLDERNTVYTAGIATGSCQFGPYTTNNPATACYLARLDNADGRPSCQVSSPTALVTSVFPNPVQGRFTLRIQAPAADQNWKATLLNPFGRIVAQQTLRSTAGTTTDATFDTAGLPSGLYVLNLEHNQQVTTQLVTVR</sequence>
<dbReference type="InterPro" id="IPR052918">
    <property type="entry name" value="Motility_Chemotaxis_Reg"/>
</dbReference>
<feature type="chain" id="PRO_5045503792" evidence="1">
    <location>
        <begin position="21"/>
        <end position="542"/>
    </location>
</feature>
<dbReference type="EMBL" id="CP095049">
    <property type="protein sequence ID" value="UOQ52901.1"/>
    <property type="molecule type" value="Genomic_DNA"/>
</dbReference>
<feature type="domain" description="Secretion system C-terminal sorting" evidence="2">
    <location>
        <begin position="463"/>
        <end position="537"/>
    </location>
</feature>
<name>A0ABY4FEM5_9BACT</name>
<keyword evidence="4" id="KW-1185">Reference proteome</keyword>
<proteinExistence type="predicted"/>
<dbReference type="InterPro" id="IPR026444">
    <property type="entry name" value="Secre_tail"/>
</dbReference>
<evidence type="ECO:0000256" key="1">
    <source>
        <dbReference type="SAM" id="SignalP"/>
    </source>
</evidence>
<evidence type="ECO:0000313" key="3">
    <source>
        <dbReference type="EMBL" id="UOQ52901.1"/>
    </source>
</evidence>
<accession>A0ABY4FEM5</accession>
<dbReference type="NCBIfam" id="TIGR04183">
    <property type="entry name" value="Por_Secre_tail"/>
    <property type="match status" value="1"/>
</dbReference>
<evidence type="ECO:0000313" key="4">
    <source>
        <dbReference type="Proteomes" id="UP000831785"/>
    </source>
</evidence>
<dbReference type="Gene3D" id="2.80.10.50">
    <property type="match status" value="1"/>
</dbReference>
<dbReference type="RefSeq" id="WP_244717357.1">
    <property type="nucleotide sequence ID" value="NZ_CP095049.1"/>
</dbReference>
<protein>
    <submittedName>
        <fullName evidence="3">T9SS type A sorting domain-containing protein</fullName>
    </submittedName>
</protein>
<dbReference type="Pfam" id="PF18962">
    <property type="entry name" value="Por_Secre_tail"/>
    <property type="match status" value="1"/>
</dbReference>
<dbReference type="PANTHER" id="PTHR35580">
    <property type="entry name" value="CELL SURFACE GLYCOPROTEIN (S-LAYER PROTEIN)-LIKE PROTEIN"/>
    <property type="match status" value="1"/>
</dbReference>